<dbReference type="InterPro" id="IPR001845">
    <property type="entry name" value="HTH_ArsR_DNA-bd_dom"/>
</dbReference>
<keyword evidence="3" id="KW-1185">Reference proteome</keyword>
<evidence type="ECO:0000259" key="1">
    <source>
        <dbReference type="SMART" id="SM00418"/>
    </source>
</evidence>
<dbReference type="InterPro" id="IPR036390">
    <property type="entry name" value="WH_DNA-bd_sf"/>
</dbReference>
<dbReference type="Gene3D" id="1.10.10.10">
    <property type="entry name" value="Winged helix-like DNA-binding domain superfamily/Winged helix DNA-binding domain"/>
    <property type="match status" value="1"/>
</dbReference>
<dbReference type="EMBL" id="JADKYB010000009">
    <property type="protein sequence ID" value="MBM9506427.1"/>
    <property type="molecule type" value="Genomic_DNA"/>
</dbReference>
<name>A0ABS2TTM1_9ACTN</name>
<proteinExistence type="predicted"/>
<feature type="domain" description="HTH arsR-type" evidence="1">
    <location>
        <begin position="25"/>
        <end position="104"/>
    </location>
</feature>
<dbReference type="SMART" id="SM00418">
    <property type="entry name" value="HTH_ARSR"/>
    <property type="match status" value="1"/>
</dbReference>
<evidence type="ECO:0000313" key="3">
    <source>
        <dbReference type="Proteomes" id="UP000749040"/>
    </source>
</evidence>
<organism evidence="2 3">
    <name type="scientific">Actinacidiphila acididurans</name>
    <dbReference type="NCBI Taxonomy" id="2784346"/>
    <lineage>
        <taxon>Bacteria</taxon>
        <taxon>Bacillati</taxon>
        <taxon>Actinomycetota</taxon>
        <taxon>Actinomycetes</taxon>
        <taxon>Kitasatosporales</taxon>
        <taxon>Streptomycetaceae</taxon>
        <taxon>Actinacidiphila</taxon>
    </lineage>
</organism>
<dbReference type="Proteomes" id="UP000749040">
    <property type="component" value="Unassembled WGS sequence"/>
</dbReference>
<comment type="caution">
    <text evidence="2">The sequence shown here is derived from an EMBL/GenBank/DDBJ whole genome shotgun (WGS) entry which is preliminary data.</text>
</comment>
<gene>
    <name evidence="2" type="ORF">ITX44_18090</name>
</gene>
<accession>A0ABS2TTM1</accession>
<sequence>MTTIHTGTGRVAPSHTHPRDVPLIAALAALADPVRLAMVRELGGVEDWELTCGSFDVPVGKAARSHHFTVLREAGVIEQRDEGPCRVNRLRRPEFDERFPGLLDLALRPDFSPAAFSRA</sequence>
<evidence type="ECO:0000313" key="2">
    <source>
        <dbReference type="EMBL" id="MBM9506427.1"/>
    </source>
</evidence>
<dbReference type="RefSeq" id="WP_205358302.1">
    <property type="nucleotide sequence ID" value="NZ_JADKYB010000009.1"/>
</dbReference>
<reference evidence="2 3" key="1">
    <citation type="submission" date="2021-01" db="EMBL/GenBank/DDBJ databases">
        <title>Streptomyces acididurans sp. nov., isolated from a peat swamp forest soil.</title>
        <authorList>
            <person name="Chantavorakit T."/>
            <person name="Duangmal K."/>
        </authorList>
    </citation>
    <scope>NUCLEOTIDE SEQUENCE [LARGE SCALE GENOMIC DNA]</scope>
    <source>
        <strain evidence="2 3">KK5PA1</strain>
    </source>
</reference>
<dbReference type="InterPro" id="IPR036388">
    <property type="entry name" value="WH-like_DNA-bd_sf"/>
</dbReference>
<dbReference type="SUPFAM" id="SSF46785">
    <property type="entry name" value="Winged helix' DNA-binding domain"/>
    <property type="match status" value="1"/>
</dbReference>
<protein>
    <submittedName>
        <fullName evidence="2">Helix-turn-helix transcriptional regulator</fullName>
    </submittedName>
</protein>